<dbReference type="OrthoDB" id="9786718at2"/>
<dbReference type="SUPFAM" id="SSF54427">
    <property type="entry name" value="NTF2-like"/>
    <property type="match status" value="1"/>
</dbReference>
<dbReference type="InterPro" id="IPR037401">
    <property type="entry name" value="SnoaL-like"/>
</dbReference>
<gene>
    <name evidence="3" type="ORF">D3877_16595</name>
</gene>
<dbReference type="RefSeq" id="WP_119831827.1">
    <property type="nucleotide sequence ID" value="NZ_QYUL01000002.1"/>
</dbReference>
<comment type="caution">
    <text evidence="3">The sequence shown here is derived from an EMBL/GenBank/DDBJ whole genome shotgun (WGS) entry which is preliminary data.</text>
</comment>
<dbReference type="EMBL" id="QYUL01000002">
    <property type="protein sequence ID" value="RJF81735.1"/>
    <property type="molecule type" value="Genomic_DNA"/>
</dbReference>
<accession>A0A418VX89</accession>
<dbReference type="PANTHER" id="PTHR34957">
    <property type="entry name" value="NUCLEAR TRANSPORT FACTOR 2 (NTF2) FAMILY PROTEIN"/>
    <property type="match status" value="1"/>
</dbReference>
<dbReference type="Proteomes" id="UP000283458">
    <property type="component" value="Unassembled WGS sequence"/>
</dbReference>
<organism evidence="3 4">
    <name type="scientific">Azospirillum cavernae</name>
    <dbReference type="NCBI Taxonomy" id="2320860"/>
    <lineage>
        <taxon>Bacteria</taxon>
        <taxon>Pseudomonadati</taxon>
        <taxon>Pseudomonadota</taxon>
        <taxon>Alphaproteobacteria</taxon>
        <taxon>Rhodospirillales</taxon>
        <taxon>Azospirillaceae</taxon>
        <taxon>Azospirillum</taxon>
    </lineage>
</organism>
<proteinExistence type="predicted"/>
<dbReference type="Gene3D" id="3.10.450.50">
    <property type="match status" value="1"/>
</dbReference>
<protein>
    <submittedName>
        <fullName evidence="3">DUF4440 domain-containing protein</fullName>
    </submittedName>
</protein>
<keyword evidence="4" id="KW-1185">Reference proteome</keyword>
<feature type="domain" description="SnoaL-like" evidence="2">
    <location>
        <begin position="8"/>
        <end position="117"/>
    </location>
</feature>
<dbReference type="AlphaFoldDB" id="A0A418VX89"/>
<evidence type="ECO:0000256" key="1">
    <source>
        <dbReference type="SAM" id="MobiDB-lite"/>
    </source>
</evidence>
<sequence length="138" mass="15305">MTDRDTLLALNQAFYRAFSNRDVAAMAALWAERLPVSCMHPGWGALVGREAVLASWQDVLRAPSGVIVRPRHERVMLYGDSALVLCEEILGNAVLAATNLFVREDGAWRLTHHQSGPMAQPRAEVERPDDDAPPPRLH</sequence>
<feature type="region of interest" description="Disordered" evidence="1">
    <location>
        <begin position="113"/>
        <end position="138"/>
    </location>
</feature>
<dbReference type="Pfam" id="PF13474">
    <property type="entry name" value="SnoaL_3"/>
    <property type="match status" value="1"/>
</dbReference>
<evidence type="ECO:0000259" key="2">
    <source>
        <dbReference type="Pfam" id="PF13474"/>
    </source>
</evidence>
<evidence type="ECO:0000313" key="3">
    <source>
        <dbReference type="EMBL" id="RJF81735.1"/>
    </source>
</evidence>
<name>A0A418VX89_9PROT</name>
<dbReference type="PANTHER" id="PTHR34957:SF1">
    <property type="entry name" value="NUCLEAR TRANSPORT FACTOR 2 (NTF2) FAMILY PROTEIN"/>
    <property type="match status" value="1"/>
</dbReference>
<reference evidence="3 4" key="1">
    <citation type="submission" date="2018-09" db="EMBL/GenBank/DDBJ databases">
        <authorList>
            <person name="Zhu H."/>
        </authorList>
    </citation>
    <scope>NUCLEOTIDE SEQUENCE [LARGE SCALE GENOMIC DNA]</scope>
    <source>
        <strain evidence="3 4">K2W22B-5</strain>
    </source>
</reference>
<dbReference type="InterPro" id="IPR032710">
    <property type="entry name" value="NTF2-like_dom_sf"/>
</dbReference>
<evidence type="ECO:0000313" key="4">
    <source>
        <dbReference type="Proteomes" id="UP000283458"/>
    </source>
</evidence>